<name>A0AAX6MPY8_9PEZI</name>
<organism evidence="2 3">
    <name type="scientific">Daldinia eschscholtzii</name>
    <dbReference type="NCBI Taxonomy" id="292717"/>
    <lineage>
        <taxon>Eukaryota</taxon>
        <taxon>Fungi</taxon>
        <taxon>Dikarya</taxon>
        <taxon>Ascomycota</taxon>
        <taxon>Pezizomycotina</taxon>
        <taxon>Sordariomycetes</taxon>
        <taxon>Xylariomycetidae</taxon>
        <taxon>Xylariales</taxon>
        <taxon>Hypoxylaceae</taxon>
        <taxon>Daldinia</taxon>
    </lineage>
</organism>
<dbReference type="EMBL" id="JBANMG010000004">
    <property type="protein sequence ID" value="KAK6954730.1"/>
    <property type="molecule type" value="Genomic_DNA"/>
</dbReference>
<gene>
    <name evidence="2" type="ORF">Daesc_004699</name>
</gene>
<sequence length="121" mass="13595">MSSLGSPVEPIHVKYGDRYFKFGFELCRTWEGIDGLIKQTLRDIRAPALNFEQGLYDLRGLDNHIISRWMWSNTARPGLVVFLMAQSPRPLVPFPATVPVTPRTKASAVPRVSQVGSQPSR</sequence>
<evidence type="ECO:0000313" key="2">
    <source>
        <dbReference type="EMBL" id="KAK6954730.1"/>
    </source>
</evidence>
<dbReference type="AlphaFoldDB" id="A0AAX6MPY8"/>
<protein>
    <recommendedName>
        <fullName evidence="1">Ubiquitin-like domain-containing protein</fullName>
    </recommendedName>
</protein>
<dbReference type="Pfam" id="PF22893">
    <property type="entry name" value="ULD_2"/>
    <property type="match status" value="1"/>
</dbReference>
<accession>A0AAX6MPY8</accession>
<reference evidence="2 3" key="1">
    <citation type="journal article" date="2024" name="Front Chem Biol">
        <title>Unveiling the potential of Daldinia eschscholtzii MFLUCC 19-0629 through bioactivity and bioinformatics studies for enhanced sustainable agriculture production.</title>
        <authorList>
            <person name="Brooks S."/>
            <person name="Weaver J.A."/>
            <person name="Klomchit A."/>
            <person name="Alharthi S.A."/>
            <person name="Onlamun T."/>
            <person name="Nurani R."/>
            <person name="Vong T.K."/>
            <person name="Alberti F."/>
            <person name="Greco C."/>
        </authorList>
    </citation>
    <scope>NUCLEOTIDE SEQUENCE [LARGE SCALE GENOMIC DNA]</scope>
    <source>
        <strain evidence="2">MFLUCC 19-0629</strain>
    </source>
</reference>
<keyword evidence="3" id="KW-1185">Reference proteome</keyword>
<evidence type="ECO:0000259" key="1">
    <source>
        <dbReference type="Pfam" id="PF22893"/>
    </source>
</evidence>
<proteinExistence type="predicted"/>
<feature type="domain" description="Ubiquitin-like" evidence="1">
    <location>
        <begin position="17"/>
        <end position="81"/>
    </location>
</feature>
<dbReference type="Proteomes" id="UP001369815">
    <property type="component" value="Unassembled WGS sequence"/>
</dbReference>
<dbReference type="InterPro" id="IPR054464">
    <property type="entry name" value="ULD_fung"/>
</dbReference>
<comment type="caution">
    <text evidence="2">The sequence shown here is derived from an EMBL/GenBank/DDBJ whole genome shotgun (WGS) entry which is preliminary data.</text>
</comment>
<evidence type="ECO:0000313" key="3">
    <source>
        <dbReference type="Proteomes" id="UP001369815"/>
    </source>
</evidence>